<dbReference type="InterPro" id="IPR003593">
    <property type="entry name" value="AAA+_ATPase"/>
</dbReference>
<gene>
    <name evidence="2" type="ORF">KGMB03357_10930</name>
</gene>
<dbReference type="CDD" id="cd00009">
    <property type="entry name" value="AAA"/>
    <property type="match status" value="1"/>
</dbReference>
<dbReference type="Gene3D" id="3.40.50.300">
    <property type="entry name" value="P-loop containing nucleotide triphosphate hydrolases"/>
    <property type="match status" value="1"/>
</dbReference>
<dbReference type="SUPFAM" id="SSF52540">
    <property type="entry name" value="P-loop containing nucleoside triphosphate hydrolases"/>
    <property type="match status" value="1"/>
</dbReference>
<accession>A0A401LD97</accession>
<evidence type="ECO:0000313" key="2">
    <source>
        <dbReference type="EMBL" id="GCB29432.1"/>
    </source>
</evidence>
<dbReference type="GO" id="GO:0005524">
    <property type="term" value="F:ATP binding"/>
    <property type="evidence" value="ECO:0007669"/>
    <property type="project" value="InterPro"/>
</dbReference>
<evidence type="ECO:0000259" key="1">
    <source>
        <dbReference type="SMART" id="SM00382"/>
    </source>
</evidence>
<dbReference type="SMART" id="SM00382">
    <property type="entry name" value="AAA"/>
    <property type="match status" value="1"/>
</dbReference>
<dbReference type="InterPro" id="IPR011704">
    <property type="entry name" value="ATPase_dyneun-rel_AAA"/>
</dbReference>
<name>A0A401LD97_9FIRM</name>
<keyword evidence="3" id="KW-1185">Reference proteome</keyword>
<feature type="domain" description="AAA+ ATPase" evidence="1">
    <location>
        <begin position="27"/>
        <end position="185"/>
    </location>
</feature>
<dbReference type="RefSeq" id="WP_118582543.1">
    <property type="nucleotide sequence ID" value="NZ_DAVZTY010000006.1"/>
</dbReference>
<dbReference type="InterPro" id="IPR027417">
    <property type="entry name" value="P-loop_NTPase"/>
</dbReference>
<dbReference type="GO" id="GO:0016887">
    <property type="term" value="F:ATP hydrolysis activity"/>
    <property type="evidence" value="ECO:0007669"/>
    <property type="project" value="InterPro"/>
</dbReference>
<dbReference type="InterPro" id="IPR050764">
    <property type="entry name" value="CbbQ/NirQ/NorQ/GpvN"/>
</dbReference>
<sequence length="270" mass="30841">MNLTFEGSKNYVASEELMRSVNIAIALQKPLLIKGEPGTGKTMLAEAISQALGKKLIIWNIKSTTKAQDGLYVYDVVQRLYDSQFGNEGVDDIGKYVKLGKLGEAFHSDEQVILLIDEIDKADLEFPNDLLWELDKMEFYIPETKETVKAKQRPIVIITSNAEKELPDAFLRRCIFHYIEFPDAEQMEEIIKVHFDHVEENVLKQVLATFYWIRGLYNIQKKPSTSEVIDWIRALELGGVPASKIKEAVPFAGVLLKKNEDIDTMRKFLK</sequence>
<dbReference type="OrthoDB" id="9783370at2"/>
<dbReference type="PANTHER" id="PTHR42759:SF6">
    <property type="entry name" value="REGULATORY PROTEIN-RELATED"/>
    <property type="match status" value="1"/>
</dbReference>
<evidence type="ECO:0000313" key="3">
    <source>
        <dbReference type="Proteomes" id="UP000287361"/>
    </source>
</evidence>
<dbReference type="GeneID" id="86194087"/>
<dbReference type="Pfam" id="PF07728">
    <property type="entry name" value="AAA_5"/>
    <property type="match status" value="1"/>
</dbReference>
<protein>
    <submittedName>
        <fullName evidence="2">ATPase</fullName>
    </submittedName>
</protein>
<organism evidence="2 3">
    <name type="scientific">Anaerotignum faecicola</name>
    <dbReference type="NCBI Taxonomy" id="2358141"/>
    <lineage>
        <taxon>Bacteria</taxon>
        <taxon>Bacillati</taxon>
        <taxon>Bacillota</taxon>
        <taxon>Clostridia</taxon>
        <taxon>Lachnospirales</taxon>
        <taxon>Anaerotignaceae</taxon>
        <taxon>Anaerotignum</taxon>
    </lineage>
</organism>
<proteinExistence type="predicted"/>
<dbReference type="Proteomes" id="UP000287361">
    <property type="component" value="Unassembled WGS sequence"/>
</dbReference>
<dbReference type="PANTHER" id="PTHR42759">
    <property type="entry name" value="MOXR FAMILY PROTEIN"/>
    <property type="match status" value="1"/>
</dbReference>
<comment type="caution">
    <text evidence="2">The sequence shown here is derived from an EMBL/GenBank/DDBJ whole genome shotgun (WGS) entry which is preliminary data.</text>
</comment>
<dbReference type="EMBL" id="BHVZ01000001">
    <property type="protein sequence ID" value="GCB29432.1"/>
    <property type="molecule type" value="Genomic_DNA"/>
</dbReference>
<dbReference type="AlphaFoldDB" id="A0A401LD97"/>
<reference evidence="2 3" key="1">
    <citation type="submission" date="2018-10" db="EMBL/GenBank/DDBJ databases">
        <title>Draft Genome Sequence of Anaerotignum sp. KCTC 15736.</title>
        <authorList>
            <person name="Choi S.H."/>
            <person name="Kim J.S."/>
            <person name="Kang S.W."/>
            <person name="Lee J.S."/>
            <person name="Park S.H."/>
        </authorList>
    </citation>
    <scope>NUCLEOTIDE SEQUENCE [LARGE SCALE GENOMIC DNA]</scope>
    <source>
        <strain evidence="2 3">KCTC 15736</strain>
    </source>
</reference>